<name>A0A6J5N8D9_9CAUD</name>
<proteinExistence type="predicted"/>
<reference evidence="1" key="1">
    <citation type="submission" date="2020-04" db="EMBL/GenBank/DDBJ databases">
        <authorList>
            <person name="Chiriac C."/>
            <person name="Salcher M."/>
            <person name="Ghai R."/>
            <person name="Kavagutti S V."/>
        </authorList>
    </citation>
    <scope>NUCLEOTIDE SEQUENCE</scope>
</reference>
<sequence length="74" mass="8880">MTNKTQMNRIEKQLILYKRYLKECKIQYVGNLCVEIAKLEIRLKTLRLMNDNEIEDKVCFQYIIVQSKANKLVI</sequence>
<evidence type="ECO:0000313" key="1">
    <source>
        <dbReference type="EMBL" id="CAB4153736.1"/>
    </source>
</evidence>
<organism evidence="1">
    <name type="scientific">uncultured Caudovirales phage</name>
    <dbReference type="NCBI Taxonomy" id="2100421"/>
    <lineage>
        <taxon>Viruses</taxon>
        <taxon>Duplodnaviria</taxon>
        <taxon>Heunggongvirae</taxon>
        <taxon>Uroviricota</taxon>
        <taxon>Caudoviricetes</taxon>
        <taxon>Peduoviridae</taxon>
        <taxon>Maltschvirus</taxon>
        <taxon>Maltschvirus maltsch</taxon>
    </lineage>
</organism>
<gene>
    <name evidence="1" type="ORF">UFOVP638_22</name>
</gene>
<accession>A0A6J5N8D9</accession>
<protein>
    <submittedName>
        <fullName evidence="1">Uncharacterized protein</fullName>
    </submittedName>
</protein>
<dbReference type="EMBL" id="LR796595">
    <property type="protein sequence ID" value="CAB4153736.1"/>
    <property type="molecule type" value="Genomic_DNA"/>
</dbReference>